<feature type="transmembrane region" description="Helical" evidence="9">
    <location>
        <begin position="193"/>
        <end position="215"/>
    </location>
</feature>
<dbReference type="GO" id="GO:0015171">
    <property type="term" value="F:amino acid transmembrane transporter activity"/>
    <property type="evidence" value="ECO:0007669"/>
    <property type="project" value="TreeGrafter"/>
</dbReference>
<keyword evidence="8 9" id="KW-0472">Membrane</keyword>
<evidence type="ECO:0000256" key="1">
    <source>
        <dbReference type="ARBA" id="ARBA00004651"/>
    </source>
</evidence>
<feature type="transmembrane region" description="Helical" evidence="9">
    <location>
        <begin position="307"/>
        <end position="328"/>
    </location>
</feature>
<evidence type="ECO:0000256" key="4">
    <source>
        <dbReference type="ARBA" id="ARBA00022475"/>
    </source>
</evidence>
<feature type="domain" description="Amino acid permease/ SLC12A" evidence="10">
    <location>
        <begin position="84"/>
        <end position="543"/>
    </location>
</feature>
<comment type="caution">
    <text evidence="11">The sequence shown here is derived from an EMBL/GenBank/DDBJ whole genome shotgun (WGS) entry which is preliminary data.</text>
</comment>
<feature type="transmembrane region" description="Helical" evidence="9">
    <location>
        <begin position="409"/>
        <end position="427"/>
    </location>
</feature>
<evidence type="ECO:0000313" key="12">
    <source>
        <dbReference type="Proteomes" id="UP000790833"/>
    </source>
</evidence>
<keyword evidence="3" id="KW-0813">Transport</keyword>
<comment type="subcellular location">
    <subcellularLocation>
        <location evidence="1">Cell membrane</location>
        <topology evidence="1">Multi-pass membrane protein</topology>
    </subcellularLocation>
</comment>
<dbReference type="PANTHER" id="PTHR43341">
    <property type="entry name" value="AMINO ACID PERMEASE"/>
    <property type="match status" value="1"/>
</dbReference>
<dbReference type="InterPro" id="IPR004840">
    <property type="entry name" value="Amino_acid_permease_CS"/>
</dbReference>
<dbReference type="PIRSF" id="PIRSF006060">
    <property type="entry name" value="AA_transporter"/>
    <property type="match status" value="1"/>
</dbReference>
<feature type="transmembrane region" description="Helical" evidence="9">
    <location>
        <begin position="165"/>
        <end position="187"/>
    </location>
</feature>
<feature type="transmembrane region" description="Helical" evidence="9">
    <location>
        <begin position="227"/>
        <end position="246"/>
    </location>
</feature>
<protein>
    <submittedName>
        <fullName evidence="11">Glyceraldehyde-3-phosphate dehydrogenase 1</fullName>
    </submittedName>
</protein>
<dbReference type="InterPro" id="IPR004762">
    <property type="entry name" value="Amino_acid_permease_fungi"/>
</dbReference>
<keyword evidence="4" id="KW-1003">Cell membrane</keyword>
<dbReference type="Pfam" id="PF00324">
    <property type="entry name" value="AA_permease"/>
    <property type="match status" value="1"/>
</dbReference>
<evidence type="ECO:0000256" key="5">
    <source>
        <dbReference type="ARBA" id="ARBA00022692"/>
    </source>
</evidence>
<dbReference type="GO" id="GO:0005886">
    <property type="term" value="C:plasma membrane"/>
    <property type="evidence" value="ECO:0007669"/>
    <property type="project" value="UniProtKB-SubCell"/>
</dbReference>
<feature type="transmembrane region" description="Helical" evidence="9">
    <location>
        <begin position="85"/>
        <end position="106"/>
    </location>
</feature>
<dbReference type="Gene3D" id="1.20.1740.10">
    <property type="entry name" value="Amino acid/polyamine transporter I"/>
    <property type="match status" value="1"/>
</dbReference>
<evidence type="ECO:0000256" key="8">
    <source>
        <dbReference type="ARBA" id="ARBA00023136"/>
    </source>
</evidence>
<sequence length="587" mass="64245">MATKELKSEISYAQETTLSAPTTEAITSVGVWDKFKDSFKPALQTETLTNAHVNSENADSLSDLERININSANSKLNRKLQNRHLQMISIGSSIGTGLFVGSGSALNTGGPGGIMIAWFIMATAVYTTIQGLGELSTTFPVSGSFNVYASRFIEPSAGFAVGWNYFMQFFVLLPLELVAGAITIKYWNKDINSNVFVIIFWLVIVLITLLGVRWYGEAEFIFSMIKVVTVVGFIILSIVLICGGGPSNEFVGGKYWQNPGPFANGFKGVCSVFVTAGFSFGGTEMIGLTAAETPNPRKTLPKAIKQVFWRISIFYMGTLVMISTLVPYNDSRLMNASSSVDATASPFVIAIVNGGVKGLPSVINAVILISVLSVGNASVYATSRSLNSLAEQGMAPKWAGYIDRAGRPLVAILATDIFGLLALISASNKQEEIFNWLLALSGLSSIFTWISINVSHIRFRAAMRSQGRDLSELPYRSQAGIWGSYYGLAINILVLIAQFWIALFPLGGKPSAYGFFISYLGFPVLLASWVGYKIWKKSLRLWIKAEFIDVDTGRVNIDTDLIRQEAVEEKQALSSRSFIYRVYKFWC</sequence>
<dbReference type="InterPro" id="IPR050524">
    <property type="entry name" value="APC_YAT"/>
</dbReference>
<keyword evidence="6" id="KW-0029">Amino-acid transport</keyword>
<reference evidence="11" key="1">
    <citation type="submission" date="2021-03" db="EMBL/GenBank/DDBJ databases">
        <authorList>
            <person name="Palmer J.M."/>
        </authorList>
    </citation>
    <scope>NUCLEOTIDE SEQUENCE</scope>
    <source>
        <strain evidence="11">ARV_011</strain>
    </source>
</reference>
<dbReference type="PROSITE" id="PS00218">
    <property type="entry name" value="AMINO_ACID_PERMEASE_1"/>
    <property type="match status" value="1"/>
</dbReference>
<dbReference type="InterPro" id="IPR004841">
    <property type="entry name" value="AA-permease/SLC12A_dom"/>
</dbReference>
<dbReference type="AlphaFoldDB" id="A0A9P7VD55"/>
<evidence type="ECO:0000256" key="2">
    <source>
        <dbReference type="ARBA" id="ARBA00006983"/>
    </source>
</evidence>
<dbReference type="NCBIfam" id="TIGR00913">
    <property type="entry name" value="2A0310"/>
    <property type="match status" value="1"/>
</dbReference>
<feature type="transmembrane region" description="Helical" evidence="9">
    <location>
        <begin position="512"/>
        <end position="532"/>
    </location>
</feature>
<proteinExistence type="inferred from homology"/>
<dbReference type="FunFam" id="1.20.1740.10:FF:000017">
    <property type="entry name" value="Amino acid permease"/>
    <property type="match status" value="1"/>
</dbReference>
<keyword evidence="12" id="KW-1185">Reference proteome</keyword>
<evidence type="ECO:0000256" key="7">
    <source>
        <dbReference type="ARBA" id="ARBA00022989"/>
    </source>
</evidence>
<dbReference type="Proteomes" id="UP000790833">
    <property type="component" value="Unassembled WGS sequence"/>
</dbReference>
<dbReference type="EMBL" id="JAHMUF010000003">
    <property type="protein sequence ID" value="KAG7195622.1"/>
    <property type="molecule type" value="Genomic_DNA"/>
</dbReference>
<feature type="transmembrane region" description="Helical" evidence="9">
    <location>
        <begin position="362"/>
        <end position="381"/>
    </location>
</feature>
<evidence type="ECO:0000256" key="9">
    <source>
        <dbReference type="SAM" id="Phobius"/>
    </source>
</evidence>
<accession>A0A9P7VD55</accession>
<gene>
    <name evidence="11" type="primary">GAP1_4</name>
    <name evidence="11" type="ORF">KQ657_003389</name>
</gene>
<dbReference type="PANTHER" id="PTHR43341:SF1">
    <property type="entry name" value="GENERAL AMINO-ACID PERMEASE GAP1"/>
    <property type="match status" value="1"/>
</dbReference>
<dbReference type="GeneID" id="66116763"/>
<dbReference type="RefSeq" id="XP_043051167.1">
    <property type="nucleotide sequence ID" value="XM_043194115.1"/>
</dbReference>
<name>A0A9P7VD55_9ASCO</name>
<evidence type="ECO:0000313" key="11">
    <source>
        <dbReference type="EMBL" id="KAG7195622.1"/>
    </source>
</evidence>
<evidence type="ECO:0000256" key="3">
    <source>
        <dbReference type="ARBA" id="ARBA00022448"/>
    </source>
</evidence>
<feature type="transmembrane region" description="Helical" evidence="9">
    <location>
        <begin position="112"/>
        <end position="129"/>
    </location>
</feature>
<keyword evidence="7 9" id="KW-1133">Transmembrane helix</keyword>
<feature type="transmembrane region" description="Helical" evidence="9">
    <location>
        <begin position="433"/>
        <end position="454"/>
    </location>
</feature>
<evidence type="ECO:0000256" key="6">
    <source>
        <dbReference type="ARBA" id="ARBA00022970"/>
    </source>
</evidence>
<dbReference type="OrthoDB" id="3900342at2759"/>
<comment type="similarity">
    <text evidence="2">Belongs to the amino acid-polyamine-organocation (APC) superfamily. YAT (TC 2.A.3.10) family.</text>
</comment>
<organism evidence="11 12">
    <name type="scientific">Scheffersomyces spartinae</name>
    <dbReference type="NCBI Taxonomy" id="45513"/>
    <lineage>
        <taxon>Eukaryota</taxon>
        <taxon>Fungi</taxon>
        <taxon>Dikarya</taxon>
        <taxon>Ascomycota</taxon>
        <taxon>Saccharomycotina</taxon>
        <taxon>Pichiomycetes</taxon>
        <taxon>Debaryomycetaceae</taxon>
        <taxon>Scheffersomyces</taxon>
    </lineage>
</organism>
<evidence type="ECO:0000259" key="10">
    <source>
        <dbReference type="Pfam" id="PF00324"/>
    </source>
</evidence>
<keyword evidence="5 9" id="KW-0812">Transmembrane</keyword>
<feature type="transmembrane region" description="Helical" evidence="9">
    <location>
        <begin position="485"/>
        <end position="506"/>
    </location>
</feature>